<dbReference type="EMBL" id="BJWG01000003">
    <property type="protein sequence ID" value="GEL94228.1"/>
    <property type="molecule type" value="Genomic_DNA"/>
</dbReference>
<evidence type="ECO:0000313" key="2">
    <source>
        <dbReference type="Proteomes" id="UP000321720"/>
    </source>
</evidence>
<sequence length="117" mass="12279">MLAVRPHGEQEALTLTTSNGVTHLRWHTGMNDAVMHSGTIVVGDDDCLYVTLSDTGESYLAAVGPDDRVARDGVTHGGVLVAVGEVSTFGRVTPPGEAPAVALERCTGATEWYGIGW</sequence>
<keyword evidence="2" id="KW-1185">Reference proteome</keyword>
<comment type="caution">
    <text evidence="1">The sequence shown here is derived from an EMBL/GenBank/DDBJ whole genome shotgun (WGS) entry which is preliminary data.</text>
</comment>
<name>A0A511J8C0_9CELL</name>
<organism evidence="1 2">
    <name type="scientific">Cellulomonas composti</name>
    <dbReference type="NCBI Taxonomy" id="266130"/>
    <lineage>
        <taxon>Bacteria</taxon>
        <taxon>Bacillati</taxon>
        <taxon>Actinomycetota</taxon>
        <taxon>Actinomycetes</taxon>
        <taxon>Micrococcales</taxon>
        <taxon>Cellulomonadaceae</taxon>
        <taxon>Cellulomonas</taxon>
    </lineage>
</organism>
<dbReference type="Proteomes" id="UP000321720">
    <property type="component" value="Unassembled WGS sequence"/>
</dbReference>
<dbReference type="AlphaFoldDB" id="A0A511J8C0"/>
<protein>
    <submittedName>
        <fullName evidence="1">Uncharacterized protein</fullName>
    </submittedName>
</protein>
<reference evidence="1 2" key="1">
    <citation type="submission" date="2019-07" db="EMBL/GenBank/DDBJ databases">
        <title>Whole genome shotgun sequence of Cellulomonas composti NBRC 100758.</title>
        <authorList>
            <person name="Hosoyama A."/>
            <person name="Uohara A."/>
            <person name="Ohji S."/>
            <person name="Ichikawa N."/>
        </authorList>
    </citation>
    <scope>NUCLEOTIDE SEQUENCE [LARGE SCALE GENOMIC DNA]</scope>
    <source>
        <strain evidence="1 2">NBRC 100758</strain>
    </source>
</reference>
<gene>
    <name evidence="1" type="ORF">CCO02nite_08860</name>
</gene>
<accession>A0A511J8C0</accession>
<proteinExistence type="predicted"/>
<evidence type="ECO:0000313" key="1">
    <source>
        <dbReference type="EMBL" id="GEL94228.1"/>
    </source>
</evidence>